<protein>
    <submittedName>
        <fullName evidence="3">Uncharacterized protein</fullName>
    </submittedName>
</protein>
<feature type="region of interest" description="Disordered" evidence="2">
    <location>
        <begin position="37"/>
        <end position="142"/>
    </location>
</feature>
<proteinExistence type="predicted"/>
<dbReference type="Proteomes" id="UP000241890">
    <property type="component" value="Unassembled WGS sequence"/>
</dbReference>
<evidence type="ECO:0000256" key="1">
    <source>
        <dbReference type="SAM" id="Coils"/>
    </source>
</evidence>
<dbReference type="AlphaFoldDB" id="A0A2R5GYC0"/>
<sequence>MDETVRIIDESLALLSRPHVLVPPSEEDLAVENEGLDTVDVDDVDDDGDPALVVTPLRAREQEWTTAPTGRGPTDEEHATHKDRSWSPRPASSFGTSLGPSNDDSPEAAHFYYVNGSRRPQTAPRRLLRGRVSASSSGQDSAFRGEAVAAVTSQLLSAQAQCRALEDEKLRLEELLRASNRFLPPQPPPTKGQTTLAKALQALEAEVSRRSASAASSPRNASKVLVDRLKAQGLAESTRETRSQVANLKVLLASSTETNAELEETLSRVKQEHARRVSELEAQVHTAREAAAAARARSPRSERTPTLVDEEKVQRLEQELVRVKEQYLRLYEYCQDQERAHQHS</sequence>
<gene>
    <name evidence="3" type="ORF">FCC1311_096742</name>
</gene>
<feature type="coiled-coil region" evidence="1">
    <location>
        <begin position="148"/>
        <end position="175"/>
    </location>
</feature>
<feature type="compositionally biased region" description="Basic and acidic residues" evidence="2">
    <location>
        <begin position="73"/>
        <end position="86"/>
    </location>
</feature>
<keyword evidence="4" id="KW-1185">Reference proteome</keyword>
<organism evidence="3 4">
    <name type="scientific">Hondaea fermentalgiana</name>
    <dbReference type="NCBI Taxonomy" id="2315210"/>
    <lineage>
        <taxon>Eukaryota</taxon>
        <taxon>Sar</taxon>
        <taxon>Stramenopiles</taxon>
        <taxon>Bigyra</taxon>
        <taxon>Labyrinthulomycetes</taxon>
        <taxon>Thraustochytrida</taxon>
        <taxon>Thraustochytriidae</taxon>
        <taxon>Hondaea</taxon>
    </lineage>
</organism>
<evidence type="ECO:0000313" key="4">
    <source>
        <dbReference type="Proteomes" id="UP000241890"/>
    </source>
</evidence>
<evidence type="ECO:0000313" key="3">
    <source>
        <dbReference type="EMBL" id="GBG33451.1"/>
    </source>
</evidence>
<feature type="compositionally biased region" description="Basic and acidic residues" evidence="2">
    <location>
        <begin position="299"/>
        <end position="309"/>
    </location>
</feature>
<feature type="compositionally biased region" description="Acidic residues" evidence="2">
    <location>
        <begin position="37"/>
        <end position="49"/>
    </location>
</feature>
<comment type="caution">
    <text evidence="3">The sequence shown here is derived from an EMBL/GenBank/DDBJ whole genome shotgun (WGS) entry which is preliminary data.</text>
</comment>
<keyword evidence="1" id="KW-0175">Coiled coil</keyword>
<evidence type="ECO:0000256" key="2">
    <source>
        <dbReference type="SAM" id="MobiDB-lite"/>
    </source>
</evidence>
<reference evidence="3 4" key="1">
    <citation type="submission" date="2017-12" db="EMBL/GenBank/DDBJ databases">
        <title>Sequencing, de novo assembly and annotation of complete genome of a new Thraustochytrid species, strain FCC1311.</title>
        <authorList>
            <person name="Sedici K."/>
            <person name="Godart F."/>
            <person name="Aiese Cigliano R."/>
            <person name="Sanseverino W."/>
            <person name="Barakat M."/>
            <person name="Ortet P."/>
            <person name="Marechal E."/>
            <person name="Cagnac O."/>
            <person name="Amato A."/>
        </authorList>
    </citation>
    <scope>NUCLEOTIDE SEQUENCE [LARGE SCALE GENOMIC DNA]</scope>
</reference>
<feature type="region of interest" description="Disordered" evidence="2">
    <location>
        <begin position="279"/>
        <end position="309"/>
    </location>
</feature>
<accession>A0A2R5GYC0</accession>
<dbReference type="InParanoid" id="A0A2R5GYC0"/>
<feature type="compositionally biased region" description="Polar residues" evidence="2">
    <location>
        <begin position="93"/>
        <end position="103"/>
    </location>
</feature>
<dbReference type="EMBL" id="BEYU01000155">
    <property type="protein sequence ID" value="GBG33451.1"/>
    <property type="molecule type" value="Genomic_DNA"/>
</dbReference>
<name>A0A2R5GYC0_9STRA</name>